<proteinExistence type="predicted"/>
<organism evidence="1 2">
    <name type="scientific">Paenibacillus taichungensis</name>
    <dbReference type="NCBI Taxonomy" id="484184"/>
    <lineage>
        <taxon>Bacteria</taxon>
        <taxon>Bacillati</taxon>
        <taxon>Bacillota</taxon>
        <taxon>Bacilli</taxon>
        <taxon>Bacillales</taxon>
        <taxon>Paenibacillaceae</taxon>
        <taxon>Paenibacillus</taxon>
    </lineage>
</organism>
<reference evidence="1 2" key="1">
    <citation type="submission" date="2018-04" db="EMBL/GenBank/DDBJ databases">
        <title>Paenibacillus taichungensis Genome sequencing and assembly.</title>
        <authorList>
            <person name="Xu J."/>
            <person name="Rensing C."/>
            <person name="Mazhar H.S."/>
        </authorList>
    </citation>
    <scope>NUCLEOTIDE SEQUENCE [LARGE SCALE GENOMIC DNA]</scope>
    <source>
        <strain evidence="1 2">NC1</strain>
    </source>
</reference>
<name>A0A329QM39_9BACL</name>
<dbReference type="EMBL" id="QEVW01000014">
    <property type="protein sequence ID" value="RAW12991.1"/>
    <property type="molecule type" value="Genomic_DNA"/>
</dbReference>
<accession>A0A329QM39</accession>
<protein>
    <submittedName>
        <fullName evidence="1">Uncharacterized protein</fullName>
    </submittedName>
</protein>
<gene>
    <name evidence="1" type="ORF">DC345_22210</name>
</gene>
<dbReference type="Proteomes" id="UP000250642">
    <property type="component" value="Unassembled WGS sequence"/>
</dbReference>
<evidence type="ECO:0000313" key="2">
    <source>
        <dbReference type="Proteomes" id="UP000250642"/>
    </source>
</evidence>
<dbReference type="AlphaFoldDB" id="A0A329QM39"/>
<sequence>MSRVQLSIPVALFVENVLTSGEPGELIIDYLQRKDFSSLLSKIKEPTMDMKERLDTAAEVGDNWEAAIRSRVYEFKFLHINALKRLLYFRFDLKVEQDYIQNELSLKHIYLTLQEIELLQLLVGRQWIVQEEKQNQDEQRDKGGDVSLRIPVHIRLKY</sequence>
<evidence type="ECO:0000313" key="1">
    <source>
        <dbReference type="EMBL" id="RAW12991.1"/>
    </source>
</evidence>
<comment type="caution">
    <text evidence="1">The sequence shown here is derived from an EMBL/GenBank/DDBJ whole genome shotgun (WGS) entry which is preliminary data.</text>
</comment>
<dbReference type="RefSeq" id="WP_113054961.1">
    <property type="nucleotide sequence ID" value="NZ_CP175536.1"/>
</dbReference>